<evidence type="ECO:0000313" key="2">
    <source>
        <dbReference type="Proteomes" id="UP000198854"/>
    </source>
</evidence>
<dbReference type="Proteomes" id="UP000198854">
    <property type="component" value="Unassembled WGS sequence"/>
</dbReference>
<dbReference type="RefSeq" id="WP_176765689.1">
    <property type="nucleotide sequence ID" value="NZ_FNDD01000051.1"/>
</dbReference>
<protein>
    <submittedName>
        <fullName evidence="1">Uncharacterized protein</fullName>
    </submittedName>
</protein>
<accession>A0A1G8HFV9</accession>
<reference evidence="1 2" key="1">
    <citation type="submission" date="2016-10" db="EMBL/GenBank/DDBJ databases">
        <authorList>
            <person name="de Groot N.N."/>
        </authorList>
    </citation>
    <scope>NUCLEOTIDE SEQUENCE [LARGE SCALE GENOMIC DNA]</scope>
    <source>
        <strain evidence="1 2">CGMCC 1.10228</strain>
    </source>
</reference>
<sequence length="67" mass="7377">ELGFILDDVSAQFSDDYTSIEVADLSQAQSNYLSEHDLDSSEFAAVTVTYGDESYTLLTNEVSDAWS</sequence>
<organism evidence="1 2">
    <name type="scientific">Vibrio xiamenensis</name>
    <dbReference type="NCBI Taxonomy" id="861298"/>
    <lineage>
        <taxon>Bacteria</taxon>
        <taxon>Pseudomonadati</taxon>
        <taxon>Pseudomonadota</taxon>
        <taxon>Gammaproteobacteria</taxon>
        <taxon>Vibrionales</taxon>
        <taxon>Vibrionaceae</taxon>
        <taxon>Vibrio</taxon>
    </lineage>
</organism>
<gene>
    <name evidence="1" type="ORF">SAMN04488136_1511</name>
</gene>
<name>A0A1G8HFV9_9VIBR</name>
<dbReference type="AlphaFoldDB" id="A0A1G8HFV9"/>
<dbReference type="EMBL" id="FNDD01000051">
    <property type="protein sequence ID" value="SDI05499.1"/>
    <property type="molecule type" value="Genomic_DNA"/>
</dbReference>
<evidence type="ECO:0000313" key="1">
    <source>
        <dbReference type="EMBL" id="SDI05499.1"/>
    </source>
</evidence>
<keyword evidence="2" id="KW-1185">Reference proteome</keyword>
<feature type="non-terminal residue" evidence="1">
    <location>
        <position position="1"/>
    </location>
</feature>
<proteinExistence type="predicted"/>